<keyword evidence="3" id="KW-0285">Flavoprotein</keyword>
<organism evidence="16 17">
    <name type="scientific">Paractinoplanes rhizophilus</name>
    <dbReference type="NCBI Taxonomy" id="1416877"/>
    <lineage>
        <taxon>Bacteria</taxon>
        <taxon>Bacillati</taxon>
        <taxon>Actinomycetota</taxon>
        <taxon>Actinomycetes</taxon>
        <taxon>Micromonosporales</taxon>
        <taxon>Micromonosporaceae</taxon>
        <taxon>Paractinoplanes</taxon>
    </lineage>
</organism>
<dbReference type="PRINTS" id="PR00410">
    <property type="entry name" value="PHEHYDRXLASE"/>
</dbReference>
<evidence type="ECO:0000256" key="6">
    <source>
        <dbReference type="ARBA" id="ARBA00022723"/>
    </source>
</evidence>
<dbReference type="RefSeq" id="WP_378973607.1">
    <property type="nucleotide sequence ID" value="NZ_JBHTBJ010000025.1"/>
</dbReference>
<keyword evidence="11" id="KW-0411">Iron-sulfur</keyword>
<feature type="compositionally biased region" description="Basic residues" evidence="13">
    <location>
        <begin position="14"/>
        <end position="26"/>
    </location>
</feature>
<keyword evidence="8 14" id="KW-1133">Transmembrane helix</keyword>
<evidence type="ECO:0000313" key="16">
    <source>
        <dbReference type="EMBL" id="MFC7277691.1"/>
    </source>
</evidence>
<dbReference type="Pfam" id="PF01794">
    <property type="entry name" value="Ferric_reduct"/>
    <property type="match status" value="1"/>
</dbReference>
<gene>
    <name evidence="16" type="ORF">ACFQS1_27190</name>
</gene>
<dbReference type="CDD" id="cd06198">
    <property type="entry name" value="FNR_like_3"/>
    <property type="match status" value="1"/>
</dbReference>
<dbReference type="InterPro" id="IPR017938">
    <property type="entry name" value="Riboflavin_synthase-like_b-brl"/>
</dbReference>
<comment type="subcellular location">
    <subcellularLocation>
        <location evidence="2">Membrane</location>
        <topology evidence="2">Multi-pass membrane protein</topology>
    </subcellularLocation>
</comment>
<name>A0ABW2I0I1_9ACTN</name>
<feature type="domain" description="FAD-binding FR-type" evidence="15">
    <location>
        <begin position="230"/>
        <end position="330"/>
    </location>
</feature>
<evidence type="ECO:0000256" key="5">
    <source>
        <dbReference type="ARBA" id="ARBA00022714"/>
    </source>
</evidence>
<evidence type="ECO:0000256" key="3">
    <source>
        <dbReference type="ARBA" id="ARBA00022630"/>
    </source>
</evidence>
<evidence type="ECO:0000313" key="17">
    <source>
        <dbReference type="Proteomes" id="UP001596548"/>
    </source>
</evidence>
<evidence type="ECO:0000256" key="8">
    <source>
        <dbReference type="ARBA" id="ARBA00022989"/>
    </source>
</evidence>
<accession>A0ABW2I0I1</accession>
<evidence type="ECO:0000256" key="13">
    <source>
        <dbReference type="SAM" id="MobiDB-lite"/>
    </source>
</evidence>
<feature type="transmembrane region" description="Helical" evidence="14">
    <location>
        <begin position="60"/>
        <end position="80"/>
    </location>
</feature>
<keyword evidence="10" id="KW-0408">Iron</keyword>
<feature type="transmembrane region" description="Helical" evidence="14">
    <location>
        <begin position="172"/>
        <end position="193"/>
    </location>
</feature>
<keyword evidence="5" id="KW-0001">2Fe-2S</keyword>
<dbReference type="PANTHER" id="PTHR47354">
    <property type="entry name" value="NADH OXIDOREDUCTASE HCR"/>
    <property type="match status" value="1"/>
</dbReference>
<dbReference type="EMBL" id="JBHTBJ010000025">
    <property type="protein sequence ID" value="MFC7277691.1"/>
    <property type="molecule type" value="Genomic_DNA"/>
</dbReference>
<dbReference type="InterPro" id="IPR039261">
    <property type="entry name" value="FNR_nucleotide-bd"/>
</dbReference>
<feature type="transmembrane region" description="Helical" evidence="14">
    <location>
        <begin position="30"/>
        <end position="48"/>
    </location>
</feature>
<dbReference type="PROSITE" id="PS51384">
    <property type="entry name" value="FAD_FR"/>
    <property type="match status" value="1"/>
</dbReference>
<feature type="transmembrane region" description="Helical" evidence="14">
    <location>
        <begin position="205"/>
        <end position="225"/>
    </location>
</feature>
<dbReference type="SUPFAM" id="SSF52343">
    <property type="entry name" value="Ferredoxin reductase-like, C-terminal NADP-linked domain"/>
    <property type="match status" value="1"/>
</dbReference>
<dbReference type="Proteomes" id="UP001596548">
    <property type="component" value="Unassembled WGS sequence"/>
</dbReference>
<keyword evidence="17" id="KW-1185">Reference proteome</keyword>
<comment type="caution">
    <text evidence="16">The sequence shown here is derived from an EMBL/GenBank/DDBJ whole genome shotgun (WGS) entry which is preliminary data.</text>
</comment>
<reference evidence="17" key="1">
    <citation type="journal article" date="2019" name="Int. J. Syst. Evol. Microbiol.">
        <title>The Global Catalogue of Microorganisms (GCM) 10K type strain sequencing project: providing services to taxonomists for standard genome sequencing and annotation.</title>
        <authorList>
            <consortium name="The Broad Institute Genomics Platform"/>
            <consortium name="The Broad Institute Genome Sequencing Center for Infectious Disease"/>
            <person name="Wu L."/>
            <person name="Ma J."/>
        </authorList>
    </citation>
    <scope>NUCLEOTIDE SEQUENCE [LARGE SCALE GENOMIC DNA]</scope>
    <source>
        <strain evidence="17">XZYJT-10</strain>
    </source>
</reference>
<keyword evidence="7" id="KW-0274">FAD</keyword>
<dbReference type="PANTHER" id="PTHR47354:SF8">
    <property type="entry name" value="1,2-PHENYLACETYL-COA EPOXIDASE, SUBUNIT E"/>
    <property type="match status" value="1"/>
</dbReference>
<feature type="transmembrane region" description="Helical" evidence="14">
    <location>
        <begin position="100"/>
        <end position="121"/>
    </location>
</feature>
<dbReference type="SUPFAM" id="SSF63380">
    <property type="entry name" value="Riboflavin synthase domain-like"/>
    <property type="match status" value="1"/>
</dbReference>
<evidence type="ECO:0000259" key="15">
    <source>
        <dbReference type="PROSITE" id="PS51384"/>
    </source>
</evidence>
<keyword evidence="12 14" id="KW-0472">Membrane</keyword>
<dbReference type="Gene3D" id="3.40.50.80">
    <property type="entry name" value="Nucleotide-binding domain of ferredoxin-NADP reductase (FNR) module"/>
    <property type="match status" value="1"/>
</dbReference>
<evidence type="ECO:0000256" key="12">
    <source>
        <dbReference type="ARBA" id="ARBA00023136"/>
    </source>
</evidence>
<evidence type="ECO:0000256" key="1">
    <source>
        <dbReference type="ARBA" id="ARBA00001974"/>
    </source>
</evidence>
<evidence type="ECO:0000256" key="14">
    <source>
        <dbReference type="SAM" id="Phobius"/>
    </source>
</evidence>
<dbReference type="InterPro" id="IPR050415">
    <property type="entry name" value="MRET"/>
</dbReference>
<proteinExistence type="predicted"/>
<keyword evidence="6" id="KW-0479">Metal-binding</keyword>
<evidence type="ECO:0000256" key="4">
    <source>
        <dbReference type="ARBA" id="ARBA00022692"/>
    </source>
</evidence>
<comment type="cofactor">
    <cofactor evidence="1">
        <name>FAD</name>
        <dbReference type="ChEBI" id="CHEBI:57692"/>
    </cofactor>
</comment>
<evidence type="ECO:0000256" key="7">
    <source>
        <dbReference type="ARBA" id="ARBA00022827"/>
    </source>
</evidence>
<evidence type="ECO:0000256" key="9">
    <source>
        <dbReference type="ARBA" id="ARBA00023002"/>
    </source>
</evidence>
<dbReference type="InterPro" id="IPR017927">
    <property type="entry name" value="FAD-bd_FR_type"/>
</dbReference>
<evidence type="ECO:0000256" key="2">
    <source>
        <dbReference type="ARBA" id="ARBA00004141"/>
    </source>
</evidence>
<feature type="region of interest" description="Disordered" evidence="13">
    <location>
        <begin position="1"/>
        <end position="26"/>
    </location>
</feature>
<dbReference type="Gene3D" id="2.40.30.10">
    <property type="entry name" value="Translation factors"/>
    <property type="match status" value="1"/>
</dbReference>
<evidence type="ECO:0000256" key="10">
    <source>
        <dbReference type="ARBA" id="ARBA00023004"/>
    </source>
</evidence>
<sequence length="458" mass="50063">MSPSSTIATGRVRLTGRRHQPPPRRRPRGILAWAAVLSVAVTAGLWLAGGGFRDEPMTAAGRLTGLIASDLLLLQVLLMARIPWAERGFGQDALARAHRLTGFTSFWLMAAHIVLITVGYARTGADSLVHTAWDLVANYPGMLLATAGTFLLVVVVVLSMRAARRRQRYETWHLLHLYAYLGVGLALPHQLWTGADFTSSPVATAYWWGLYLAALVAVLAFRVALPLWRSAYHRLRVDHVVDEAPGVVSVYLRGHRLDRLPARSGQFFLWRFLDGPGWSRAHPYTLSAGPSPDLLRITVKDLGDGSRRVRSVRPGTRVLIEGPYGALTADRSTGRPPLLIAAGVGITTMRALLDDLGAPGATLLYRVRDRAEAVFRAELDLIGRRAGVRVVYLDGPRSTSGSWLPAGYAPDALRRIVPDVARREAFLCGPPAWMAAVRADLRAAGLPAGRIHSEEFAW</sequence>
<dbReference type="InterPro" id="IPR013130">
    <property type="entry name" value="Fe3_Rdtase_TM_dom"/>
</dbReference>
<protein>
    <submittedName>
        <fullName evidence="16">Ferric reductase-like transmembrane domain-containing protein</fullName>
    </submittedName>
</protein>
<evidence type="ECO:0000256" key="11">
    <source>
        <dbReference type="ARBA" id="ARBA00023014"/>
    </source>
</evidence>
<feature type="transmembrane region" description="Helical" evidence="14">
    <location>
        <begin position="141"/>
        <end position="160"/>
    </location>
</feature>
<keyword evidence="9" id="KW-0560">Oxidoreductase</keyword>
<keyword evidence="4 14" id="KW-0812">Transmembrane</keyword>